<dbReference type="AlphaFoldDB" id="A0A1G6QA69"/>
<evidence type="ECO:0000256" key="1">
    <source>
        <dbReference type="ARBA" id="ARBA00010424"/>
    </source>
</evidence>
<proteinExistence type="inferred from homology"/>
<comment type="similarity">
    <text evidence="1">Belongs to the phosphosulfolactate synthase family.</text>
</comment>
<dbReference type="PANTHER" id="PTHR48413:SF1">
    <property type="entry name" value="PROTEIN HEAT-STRESS-ASSOCIATED 32"/>
    <property type="match status" value="1"/>
</dbReference>
<name>A0A1G6QA69_9BACL</name>
<gene>
    <name evidence="2" type="ORF">SAMN04488112_12031</name>
</gene>
<dbReference type="OrthoDB" id="7809088at2"/>
<dbReference type="Pfam" id="PF02679">
    <property type="entry name" value="ComA"/>
    <property type="match status" value="1"/>
</dbReference>
<organism evidence="2 3">
    <name type="scientific">Melghirimyces thermohalophilus</name>
    <dbReference type="NCBI Taxonomy" id="1236220"/>
    <lineage>
        <taxon>Bacteria</taxon>
        <taxon>Bacillati</taxon>
        <taxon>Bacillota</taxon>
        <taxon>Bacilli</taxon>
        <taxon>Bacillales</taxon>
        <taxon>Thermoactinomycetaceae</taxon>
        <taxon>Melghirimyces</taxon>
    </lineage>
</organism>
<dbReference type="InterPro" id="IPR036112">
    <property type="entry name" value="ComA_synth_sf"/>
</dbReference>
<dbReference type="SUPFAM" id="SSF102110">
    <property type="entry name" value="(2r)-phospho-3-sulfolactate synthase ComA"/>
    <property type="match status" value="1"/>
</dbReference>
<reference evidence="2 3" key="1">
    <citation type="submission" date="2016-10" db="EMBL/GenBank/DDBJ databases">
        <authorList>
            <person name="de Groot N.N."/>
        </authorList>
    </citation>
    <scope>NUCLEOTIDE SEQUENCE [LARGE SCALE GENOMIC DNA]</scope>
    <source>
        <strain evidence="2 3">DSM 45514</strain>
    </source>
</reference>
<dbReference type="STRING" id="1236220.SAMN04488112_12031"/>
<dbReference type="InterPro" id="IPR013785">
    <property type="entry name" value="Aldolase_TIM"/>
</dbReference>
<evidence type="ECO:0000313" key="3">
    <source>
        <dbReference type="Proteomes" id="UP000199387"/>
    </source>
</evidence>
<evidence type="ECO:0000313" key="2">
    <source>
        <dbReference type="EMBL" id="SDC88565.1"/>
    </source>
</evidence>
<sequence>MEPIAETIWDKQLTDPSLGRKGKPRQSGLTMIIDKGLGWTQFKDLLELASDYIDFIKLGFGTAVLTPLPVLQKKLETAHQYDVHLYPGGTFFEAAYHQKAIHHYLRTLSEIGFDWVEISDGTITLNERERRDAIAQARTHSFRVITEIGKKEKGSVTPSSQIVEIFHQDREQGAEYIILEGRESGENVGIFNSKGDVDTRYVQEVHRQVDPSRIWWECPQSAQQITILKLLGADANLGNIPAQEVLSVESLRRGLRSDTFFTFGNGIREGSLL</sequence>
<accession>A0A1G6QA69</accession>
<dbReference type="InterPro" id="IPR003830">
    <property type="entry name" value="ComA_synth"/>
</dbReference>
<dbReference type="Gene3D" id="3.20.20.70">
    <property type="entry name" value="Aldolase class I"/>
    <property type="match status" value="1"/>
</dbReference>
<keyword evidence="3" id="KW-1185">Reference proteome</keyword>
<dbReference type="EMBL" id="FMZA01000020">
    <property type="protein sequence ID" value="SDC88565.1"/>
    <property type="molecule type" value="Genomic_DNA"/>
</dbReference>
<protein>
    <submittedName>
        <fullName evidence="2">Phosphosulfolactate synthase</fullName>
    </submittedName>
</protein>
<dbReference type="Proteomes" id="UP000199387">
    <property type="component" value="Unassembled WGS sequence"/>
</dbReference>
<dbReference type="RefSeq" id="WP_091572247.1">
    <property type="nucleotide sequence ID" value="NZ_FMZA01000020.1"/>
</dbReference>
<dbReference type="PANTHER" id="PTHR48413">
    <property type="match status" value="1"/>
</dbReference>